<organism evidence="7 8">
    <name type="scientific">Streptomyces avidinii</name>
    <dbReference type="NCBI Taxonomy" id="1895"/>
    <lineage>
        <taxon>Bacteria</taxon>
        <taxon>Bacillati</taxon>
        <taxon>Actinomycetota</taxon>
        <taxon>Actinomycetes</taxon>
        <taxon>Kitasatosporales</taxon>
        <taxon>Streptomycetaceae</taxon>
        <taxon>Streptomyces</taxon>
    </lineage>
</organism>
<dbReference type="Gene3D" id="1.20.1260.100">
    <property type="entry name" value="TspO/MBR protein"/>
    <property type="match status" value="1"/>
</dbReference>
<evidence type="ECO:0000256" key="5">
    <source>
        <dbReference type="ARBA" id="ARBA00023136"/>
    </source>
</evidence>
<dbReference type="InterPro" id="IPR038330">
    <property type="entry name" value="TspO/MBR-related_sf"/>
</dbReference>
<dbReference type="InterPro" id="IPR004307">
    <property type="entry name" value="TspO_MBR"/>
</dbReference>
<evidence type="ECO:0000256" key="1">
    <source>
        <dbReference type="ARBA" id="ARBA00004141"/>
    </source>
</evidence>
<protein>
    <submittedName>
        <fullName evidence="7">Tryptophan-rich sensory protein</fullName>
    </submittedName>
</protein>
<comment type="subcellular location">
    <subcellularLocation>
        <location evidence="1">Membrane</location>
        <topology evidence="1">Multi-pass membrane protein</topology>
    </subcellularLocation>
</comment>
<dbReference type="RefSeq" id="WP_189965747.1">
    <property type="nucleotide sequence ID" value="NZ_BMVL01000002.1"/>
</dbReference>
<keyword evidence="5 6" id="KW-0472">Membrane</keyword>
<dbReference type="PANTHER" id="PTHR10057:SF0">
    <property type="entry name" value="TRANSLOCATOR PROTEIN"/>
    <property type="match status" value="1"/>
</dbReference>
<dbReference type="Proteomes" id="UP001519310">
    <property type="component" value="Unassembled WGS sequence"/>
</dbReference>
<dbReference type="CDD" id="cd15904">
    <property type="entry name" value="TSPO_MBR"/>
    <property type="match status" value="1"/>
</dbReference>
<keyword evidence="4 6" id="KW-1133">Transmembrane helix</keyword>
<evidence type="ECO:0000313" key="8">
    <source>
        <dbReference type="Proteomes" id="UP001519310"/>
    </source>
</evidence>
<dbReference type="PIRSF" id="PIRSF005859">
    <property type="entry name" value="PBR"/>
    <property type="match status" value="1"/>
</dbReference>
<evidence type="ECO:0000313" key="7">
    <source>
        <dbReference type="EMBL" id="MBP2034981.1"/>
    </source>
</evidence>
<evidence type="ECO:0000256" key="2">
    <source>
        <dbReference type="ARBA" id="ARBA00007524"/>
    </source>
</evidence>
<proteinExistence type="inferred from homology"/>
<evidence type="ECO:0000256" key="3">
    <source>
        <dbReference type="ARBA" id="ARBA00022692"/>
    </source>
</evidence>
<evidence type="ECO:0000256" key="6">
    <source>
        <dbReference type="SAM" id="Phobius"/>
    </source>
</evidence>
<feature type="transmembrane region" description="Helical" evidence="6">
    <location>
        <begin position="74"/>
        <end position="95"/>
    </location>
</feature>
<evidence type="ECO:0000256" key="4">
    <source>
        <dbReference type="ARBA" id="ARBA00022989"/>
    </source>
</evidence>
<feature type="transmembrane region" description="Helical" evidence="6">
    <location>
        <begin position="44"/>
        <end position="62"/>
    </location>
</feature>
<accession>A0ABS4KY64</accession>
<comment type="caution">
    <text evidence="7">The sequence shown here is derived from an EMBL/GenBank/DDBJ whole genome shotgun (WGS) entry which is preliminary data.</text>
</comment>
<name>A0ABS4KY64_STRAV</name>
<gene>
    <name evidence="7" type="ORF">J2Z77_000765</name>
</gene>
<keyword evidence="8" id="KW-1185">Reference proteome</keyword>
<dbReference type="Pfam" id="PF03073">
    <property type="entry name" value="TspO_MBR"/>
    <property type="match status" value="1"/>
</dbReference>
<keyword evidence="3 6" id="KW-0812">Transmembrane</keyword>
<sequence>MRLISEDSRLVAPSGWKRYAAAAVDADSDWYRGLHKPAWQPPSWALGLVWTPLYASIAFAAGHALGRTRGREQAATAISFGVNLALNAGWTWLFFRCRSPQAALAGTLVLDLSNAELIRRTSGTDPVAARTLLPYAAWCVFATVLNASLTRRNP</sequence>
<reference evidence="7 8" key="1">
    <citation type="submission" date="2021-03" db="EMBL/GenBank/DDBJ databases">
        <title>Genomic Encyclopedia of Type Strains, Phase IV (KMG-IV): sequencing the most valuable type-strain genomes for metagenomic binning, comparative biology and taxonomic classification.</title>
        <authorList>
            <person name="Goeker M."/>
        </authorList>
    </citation>
    <scope>NUCLEOTIDE SEQUENCE [LARGE SCALE GENOMIC DNA]</scope>
    <source>
        <strain evidence="7 8">DSM 40526</strain>
    </source>
</reference>
<dbReference type="EMBL" id="JAGGLQ010000001">
    <property type="protein sequence ID" value="MBP2034981.1"/>
    <property type="molecule type" value="Genomic_DNA"/>
</dbReference>
<comment type="similarity">
    <text evidence="2">Belongs to the TspO/BZRP family.</text>
</comment>
<dbReference type="PANTHER" id="PTHR10057">
    <property type="entry name" value="PERIPHERAL-TYPE BENZODIAZEPINE RECEPTOR"/>
    <property type="match status" value="1"/>
</dbReference>
<feature type="transmembrane region" description="Helical" evidence="6">
    <location>
        <begin position="132"/>
        <end position="149"/>
    </location>
</feature>